<feature type="region of interest" description="Disordered" evidence="2">
    <location>
        <begin position="148"/>
        <end position="187"/>
    </location>
</feature>
<reference evidence="3 4" key="1">
    <citation type="submission" date="2016-07" db="EMBL/GenBank/DDBJ databases">
        <title>Pervasive Adenine N6-methylation of Active Genes in Fungi.</title>
        <authorList>
            <consortium name="DOE Joint Genome Institute"/>
            <person name="Mondo S.J."/>
            <person name="Dannebaum R.O."/>
            <person name="Kuo R.C."/>
            <person name="Labutti K."/>
            <person name="Haridas S."/>
            <person name="Kuo A."/>
            <person name="Salamov A."/>
            <person name="Ahrendt S.R."/>
            <person name="Lipzen A."/>
            <person name="Sullivan W."/>
            <person name="Andreopoulos W.B."/>
            <person name="Clum A."/>
            <person name="Lindquist E."/>
            <person name="Daum C."/>
            <person name="Ramamoorthy G.K."/>
            <person name="Gryganskyi A."/>
            <person name="Culley D."/>
            <person name="Magnuson J.K."/>
            <person name="James T.Y."/>
            <person name="O'Malley M.A."/>
            <person name="Stajich J.E."/>
            <person name="Spatafora J.W."/>
            <person name="Visel A."/>
            <person name="Grigoriev I.V."/>
        </authorList>
    </citation>
    <scope>NUCLEOTIDE SEQUENCE [LARGE SCALE GENOMIC DNA]</scope>
    <source>
        <strain evidence="3 4">CBS 931.73</strain>
    </source>
</reference>
<dbReference type="EMBL" id="MCFE01000361">
    <property type="protein sequence ID" value="ORX90750.1"/>
    <property type="molecule type" value="Genomic_DNA"/>
</dbReference>
<dbReference type="Proteomes" id="UP000193498">
    <property type="component" value="Unassembled WGS sequence"/>
</dbReference>
<evidence type="ECO:0000313" key="3">
    <source>
        <dbReference type="EMBL" id="ORX90750.1"/>
    </source>
</evidence>
<dbReference type="AlphaFoldDB" id="A0A1Y1XYC4"/>
<dbReference type="PANTHER" id="PTHR13054">
    <property type="entry name" value="DIGEORGE SYNDROME CRITICAL REGION 6 DGCR6 FAMILY MEMBER"/>
    <property type="match status" value="1"/>
</dbReference>
<name>A0A1Y1XYC4_9FUNG</name>
<dbReference type="InterPro" id="IPR010849">
    <property type="entry name" value="Gonadal"/>
</dbReference>
<dbReference type="OrthoDB" id="21617at2759"/>
<evidence type="ECO:0000256" key="2">
    <source>
        <dbReference type="SAM" id="MobiDB-lite"/>
    </source>
</evidence>
<accession>A0A1Y1XYC4</accession>
<organism evidence="3 4">
    <name type="scientific">Basidiobolus meristosporus CBS 931.73</name>
    <dbReference type="NCBI Taxonomy" id="1314790"/>
    <lineage>
        <taxon>Eukaryota</taxon>
        <taxon>Fungi</taxon>
        <taxon>Fungi incertae sedis</taxon>
        <taxon>Zoopagomycota</taxon>
        <taxon>Entomophthoromycotina</taxon>
        <taxon>Basidiobolomycetes</taxon>
        <taxon>Basidiobolales</taxon>
        <taxon>Basidiobolaceae</taxon>
        <taxon>Basidiobolus</taxon>
    </lineage>
</organism>
<dbReference type="Pfam" id="PF07324">
    <property type="entry name" value="DGCR6"/>
    <property type="match status" value="1"/>
</dbReference>
<evidence type="ECO:0000256" key="1">
    <source>
        <dbReference type="ARBA" id="ARBA00005939"/>
    </source>
</evidence>
<comment type="similarity">
    <text evidence="1">Belongs to the gonadal family.</text>
</comment>
<dbReference type="InParanoid" id="A0A1Y1XYC4"/>
<evidence type="ECO:0000313" key="4">
    <source>
        <dbReference type="Proteomes" id="UP000193498"/>
    </source>
</evidence>
<proteinExistence type="inferred from homology"/>
<dbReference type="STRING" id="1314790.A0A1Y1XYC4"/>
<gene>
    <name evidence="3" type="ORF">K493DRAFT_356427</name>
</gene>
<keyword evidence="4" id="KW-1185">Reference proteome</keyword>
<protein>
    <submittedName>
        <fullName evidence="3">Uncharacterized protein</fullName>
    </submittedName>
</protein>
<dbReference type="PANTHER" id="PTHR13054:SF2">
    <property type="entry name" value="PROTEIN DGCR6"/>
    <property type="match status" value="1"/>
</dbReference>
<sequence length="391" mass="44779">MDDKNPSFNYLKDFQIPESDRLLVRRRQTILDLRGCRVLHQDSKTHELDQQAAYNQCHQMIPWRNSRVPPHIHTPFKIQGSDQSLASINHKLLGPRETQGHRRIRVQSPIFFDSGYVDRDAVSTNEIALDPRSVIQYDDYLEDSTKIIGDGSVQNSNGRRRKANPPTEMTYPHKMPRTNERKDSHAGGAKARNLLPVFEFSDPSNDPSIPKGPRADYISAEKPYPIDKYKWNSQNDVSDQIEPTKSAPAPPIPQKTTAISPAVLIELSKIAEDGTIFTILEQIRRMQVDREEELFDQRKKLLEEHDKERNKLHAKEILGALDPREVEALERKLFTELRTLDKSIVAEMDKIVQKQQQALQDANVPLFFTTTDKDAIAKQHKILGLLSEMAP</sequence>
<comment type="caution">
    <text evidence="3">The sequence shown here is derived from an EMBL/GenBank/DDBJ whole genome shotgun (WGS) entry which is preliminary data.</text>
</comment>